<dbReference type="PROSITE" id="PS50994">
    <property type="entry name" value="INTEGRASE"/>
    <property type="match status" value="1"/>
</dbReference>
<evidence type="ECO:0000313" key="2">
    <source>
        <dbReference type="EMBL" id="CAB4035841.1"/>
    </source>
</evidence>
<dbReference type="InterPro" id="IPR036397">
    <property type="entry name" value="RNaseH_sf"/>
</dbReference>
<reference evidence="2" key="1">
    <citation type="submission" date="2020-04" db="EMBL/GenBank/DDBJ databases">
        <authorList>
            <person name="Alioto T."/>
            <person name="Alioto T."/>
            <person name="Gomez Garrido J."/>
        </authorList>
    </citation>
    <scope>NUCLEOTIDE SEQUENCE</scope>
    <source>
        <strain evidence="2">A484AB</strain>
    </source>
</reference>
<dbReference type="PANTHER" id="PTHR37984:SF5">
    <property type="entry name" value="PROTEIN NYNRIN-LIKE"/>
    <property type="match status" value="1"/>
</dbReference>
<dbReference type="AlphaFoldDB" id="A0A7D9LRI9"/>
<feature type="compositionally biased region" description="Polar residues" evidence="1">
    <location>
        <begin position="757"/>
        <end position="773"/>
    </location>
</feature>
<proteinExistence type="predicted"/>
<name>A0A7D9LRI9_PARCT</name>
<dbReference type="InterPro" id="IPR050951">
    <property type="entry name" value="Retrovirus_Pol_polyprotein"/>
</dbReference>
<dbReference type="GO" id="GO:0015074">
    <property type="term" value="P:DNA integration"/>
    <property type="evidence" value="ECO:0007669"/>
    <property type="project" value="InterPro"/>
</dbReference>
<sequence>MPPKKSSQQSGDGASGTSVNLPFISAEIGKLTKLDISSCSPEGFEIWKQRWDSVMTITRFYELSNETQKALFINVLSDDTIKRMNNLGQQDVQTLIESFKRQVCGSSNIFVHEYEFHKRVQGSNESFDEFYNDLQTLLNKCQYKDCCQSSTRMSSKNRILLARLVAGIKSHDIRKGLLCIQDLTLDKAVQYIQVDEATSSQADKFLTKVNKTGASTYRQKKFPYNTGKGGPSPPTRDENLRKCKFCMKYHVFKKEFCPAKDSVCRDCQNKGHWAKSVMCPKSSKPTGDPVDPDKKVTDESSKLGSATKPTLKVISADQELPVTSDVSVKAITIPSVGKHYYTDFILGNHNWKQKCMIDPGSNINCVGYDWITRFDTPEWSYNLECGSIKTAGGHNLGVEARVFLKISWPPENPTISVDQWFYIVHGEDGIILGSPACHALGVIDDDWPISTLLQNLNHPSSVNTLDASQNNPQICDNKPTEVDHPVSNPTTSECRTLLPVNSKEPLQQPPLPTRPWDKLGVDLYSFNDREYLIVTDYFSSFTEVYDLGKDATAPALIKELTQLFSRFGQPVEVVSDGGSQFTCKAFATFVESWNFIHTVSSPTHAQSNGKAEAAVKNVKKLLKKCGSMNDQFWKGLLAIRNTPLLCGKSPAELLLGRTLHDSLPRYPGPPTLDNETKAKILDLRKKQKDTYDQHTTPLPPLQTGTRVAIRSRVDSDWSLLGKITEIKPNRTYIVLTDQGSTLTRNRRYLRPAPHPAGNNTSQANDEQNPTPND</sequence>
<dbReference type="InterPro" id="IPR001584">
    <property type="entry name" value="Integrase_cat-core"/>
</dbReference>
<protein>
    <submittedName>
        <fullName evidence="2">Sec1 family domain-containing 2</fullName>
    </submittedName>
</protein>
<dbReference type="GO" id="GO:0003676">
    <property type="term" value="F:nucleic acid binding"/>
    <property type="evidence" value="ECO:0007669"/>
    <property type="project" value="InterPro"/>
</dbReference>
<dbReference type="SUPFAM" id="SSF53098">
    <property type="entry name" value="Ribonuclease H-like"/>
    <property type="match status" value="1"/>
</dbReference>
<evidence type="ECO:0000313" key="3">
    <source>
        <dbReference type="Proteomes" id="UP001152795"/>
    </source>
</evidence>
<dbReference type="Gene3D" id="3.30.420.10">
    <property type="entry name" value="Ribonuclease H-like superfamily/Ribonuclease H"/>
    <property type="match status" value="1"/>
</dbReference>
<accession>A0A7D9LRI9</accession>
<organism evidence="2 3">
    <name type="scientific">Paramuricea clavata</name>
    <name type="common">Red gorgonian</name>
    <name type="synonym">Violescent sea-whip</name>
    <dbReference type="NCBI Taxonomy" id="317549"/>
    <lineage>
        <taxon>Eukaryota</taxon>
        <taxon>Metazoa</taxon>
        <taxon>Cnidaria</taxon>
        <taxon>Anthozoa</taxon>
        <taxon>Octocorallia</taxon>
        <taxon>Malacalcyonacea</taxon>
        <taxon>Plexauridae</taxon>
        <taxon>Paramuricea</taxon>
    </lineage>
</organism>
<comment type="caution">
    <text evidence="2">The sequence shown here is derived from an EMBL/GenBank/DDBJ whole genome shotgun (WGS) entry which is preliminary data.</text>
</comment>
<dbReference type="InterPro" id="IPR012337">
    <property type="entry name" value="RNaseH-like_sf"/>
</dbReference>
<dbReference type="FunFam" id="3.30.420.10:FF:000063">
    <property type="entry name" value="Retrovirus-related Pol polyprotein from transposon 297-like Protein"/>
    <property type="match status" value="1"/>
</dbReference>
<keyword evidence="3" id="KW-1185">Reference proteome</keyword>
<feature type="region of interest" description="Disordered" evidence="1">
    <location>
        <begin position="744"/>
        <end position="773"/>
    </location>
</feature>
<gene>
    <name evidence="2" type="ORF">PACLA_8A008837</name>
</gene>
<dbReference type="Proteomes" id="UP001152795">
    <property type="component" value="Unassembled WGS sequence"/>
</dbReference>
<feature type="region of interest" description="Disordered" evidence="1">
    <location>
        <begin position="278"/>
        <end position="303"/>
    </location>
</feature>
<dbReference type="Pfam" id="PF00665">
    <property type="entry name" value="rve"/>
    <property type="match status" value="1"/>
</dbReference>
<dbReference type="PANTHER" id="PTHR37984">
    <property type="entry name" value="PROTEIN CBG26694"/>
    <property type="match status" value="1"/>
</dbReference>
<dbReference type="EMBL" id="CACRXK020021418">
    <property type="protein sequence ID" value="CAB4035841.1"/>
    <property type="molecule type" value="Genomic_DNA"/>
</dbReference>
<feature type="compositionally biased region" description="Basic and acidic residues" evidence="1">
    <location>
        <begin position="291"/>
        <end position="301"/>
    </location>
</feature>
<evidence type="ECO:0000256" key="1">
    <source>
        <dbReference type="SAM" id="MobiDB-lite"/>
    </source>
</evidence>